<proteinExistence type="predicted"/>
<accession>A0ACC0NCW4</accession>
<protein>
    <submittedName>
        <fullName evidence="1">Uncharacterized protein</fullName>
    </submittedName>
</protein>
<dbReference type="Proteomes" id="UP001062846">
    <property type="component" value="Chromosome 6"/>
</dbReference>
<dbReference type="EMBL" id="CM046393">
    <property type="protein sequence ID" value="KAI8550423.1"/>
    <property type="molecule type" value="Genomic_DNA"/>
</dbReference>
<gene>
    <name evidence="1" type="ORF">RHMOL_Rhmol06G0105400</name>
</gene>
<comment type="caution">
    <text evidence="1">The sequence shown here is derived from an EMBL/GenBank/DDBJ whole genome shotgun (WGS) entry which is preliminary data.</text>
</comment>
<name>A0ACC0NCW4_RHOML</name>
<evidence type="ECO:0000313" key="1">
    <source>
        <dbReference type="EMBL" id="KAI8550423.1"/>
    </source>
</evidence>
<keyword evidence="2" id="KW-1185">Reference proteome</keyword>
<organism evidence="1 2">
    <name type="scientific">Rhododendron molle</name>
    <name type="common">Chinese azalea</name>
    <name type="synonym">Azalea mollis</name>
    <dbReference type="NCBI Taxonomy" id="49168"/>
    <lineage>
        <taxon>Eukaryota</taxon>
        <taxon>Viridiplantae</taxon>
        <taxon>Streptophyta</taxon>
        <taxon>Embryophyta</taxon>
        <taxon>Tracheophyta</taxon>
        <taxon>Spermatophyta</taxon>
        <taxon>Magnoliopsida</taxon>
        <taxon>eudicotyledons</taxon>
        <taxon>Gunneridae</taxon>
        <taxon>Pentapetalae</taxon>
        <taxon>asterids</taxon>
        <taxon>Ericales</taxon>
        <taxon>Ericaceae</taxon>
        <taxon>Ericoideae</taxon>
        <taxon>Rhodoreae</taxon>
        <taxon>Rhododendron</taxon>
    </lineage>
</organism>
<reference evidence="1" key="1">
    <citation type="submission" date="2022-02" db="EMBL/GenBank/DDBJ databases">
        <title>Plant Genome Project.</title>
        <authorList>
            <person name="Zhang R.-G."/>
        </authorList>
    </citation>
    <scope>NUCLEOTIDE SEQUENCE</scope>
    <source>
        <strain evidence="1">AT1</strain>
    </source>
</reference>
<evidence type="ECO:0000313" key="2">
    <source>
        <dbReference type="Proteomes" id="UP001062846"/>
    </source>
</evidence>
<sequence length="277" mass="31945">MADNDATIAKLHAQITYLLAKKAVREVEDKKDEEEAENPQKEVGDLDLAKQVKEIKHALARSQGDQILDFEGLCLFPDSQLPEKFKMPNIEKFNGIGNPTSHIHHVINTLKPMGLNDELIAQLFQRTLTRSALDWFLALEFEHYHTWPKIANAFIKQYVYNVQVELTTQDLEMTMQESNEDFITFVARWGEKATKMKNRPSEEDQVRIFFKNLQSKYLKHTYTQAITYFKRLHATGLQIEEGIELGFIGKEENPPPKKTFPTRISHTSVNTLNSTLP</sequence>